<sequence length="253" mass="26733">MKDAFGAPQSLLVLGGSSEIALATARRLVARRTRRVYLAGRPSPALDAAAERLRGLGAEVDTVVFDALDPASHEEVLGKVFAEGDIDAVLLAFGVLGDQAHDEQDPMAAVRVAQTNYTGAVSAALVCGAALQRQGHGSLVVLTSVAGERARRENFIYGSSKAGLDAFTQGLGDALHPCGVHVMAVRPGFVRTRMTAGRPEAPLSTTPEAVAAAIESGLRRRAETVWTPTALRPVMSALRHLPRPLFRLLTTPR</sequence>
<dbReference type="InterPro" id="IPR002347">
    <property type="entry name" value="SDR_fam"/>
</dbReference>
<evidence type="ECO:0000256" key="2">
    <source>
        <dbReference type="ARBA" id="ARBA00023002"/>
    </source>
</evidence>
<dbReference type="InterPro" id="IPR020904">
    <property type="entry name" value="Sc_DH/Rdtase_CS"/>
</dbReference>
<comment type="similarity">
    <text evidence="1">Belongs to the short-chain dehydrogenases/reductases (SDR) family.</text>
</comment>
<dbReference type="InterPro" id="IPR036291">
    <property type="entry name" value="NAD(P)-bd_dom_sf"/>
</dbReference>
<proteinExistence type="inferred from homology"/>
<dbReference type="Gene3D" id="3.40.50.720">
    <property type="entry name" value="NAD(P)-binding Rossmann-like Domain"/>
    <property type="match status" value="1"/>
</dbReference>
<dbReference type="Proteomes" id="UP000199341">
    <property type="component" value="Unassembled WGS sequence"/>
</dbReference>
<dbReference type="PRINTS" id="PR00081">
    <property type="entry name" value="GDHRDH"/>
</dbReference>
<dbReference type="PANTHER" id="PTHR43669">
    <property type="entry name" value="5-KETO-D-GLUCONATE 5-REDUCTASE"/>
    <property type="match status" value="1"/>
</dbReference>
<evidence type="ECO:0000313" key="3">
    <source>
        <dbReference type="EMBL" id="SDO41050.1"/>
    </source>
</evidence>
<keyword evidence="2" id="KW-0560">Oxidoreductase</keyword>
<dbReference type="OrthoDB" id="5115951at2"/>
<dbReference type="AlphaFoldDB" id="A0A1H0JBX0"/>
<organism evidence="3 4">
    <name type="scientific">Actinacidiphila guanduensis</name>
    <dbReference type="NCBI Taxonomy" id="310781"/>
    <lineage>
        <taxon>Bacteria</taxon>
        <taxon>Bacillati</taxon>
        <taxon>Actinomycetota</taxon>
        <taxon>Actinomycetes</taxon>
        <taxon>Kitasatosporales</taxon>
        <taxon>Streptomycetaceae</taxon>
        <taxon>Actinacidiphila</taxon>
    </lineage>
</organism>
<dbReference type="RefSeq" id="WP_093786189.1">
    <property type="nucleotide sequence ID" value="NZ_FNIE01000009.1"/>
</dbReference>
<dbReference type="EMBL" id="FNIE01000009">
    <property type="protein sequence ID" value="SDO41050.1"/>
    <property type="molecule type" value="Genomic_DNA"/>
</dbReference>
<dbReference type="PANTHER" id="PTHR43669:SF6">
    <property type="entry name" value="DECAPRENYLPHOSPHORYL-2-KETO-BETA-D-ERYTHRO-PENTOSE REDUCTASE"/>
    <property type="match status" value="1"/>
</dbReference>
<keyword evidence="4" id="KW-1185">Reference proteome</keyword>
<dbReference type="Pfam" id="PF00106">
    <property type="entry name" value="adh_short"/>
    <property type="match status" value="1"/>
</dbReference>
<accession>A0A1H0JBX0</accession>
<dbReference type="SUPFAM" id="SSF51735">
    <property type="entry name" value="NAD(P)-binding Rossmann-fold domains"/>
    <property type="match status" value="1"/>
</dbReference>
<name>A0A1H0JBX0_9ACTN</name>
<dbReference type="GO" id="GO:0016491">
    <property type="term" value="F:oxidoreductase activity"/>
    <property type="evidence" value="ECO:0007669"/>
    <property type="project" value="UniProtKB-KW"/>
</dbReference>
<protein>
    <submittedName>
        <fullName evidence="3">Decaprenylphospho-beta-D-erythro-pentofuranosid-2-ulose 2-reductase</fullName>
    </submittedName>
</protein>
<gene>
    <name evidence="3" type="ORF">SAMN05216259_109317</name>
</gene>
<evidence type="ECO:0000256" key="1">
    <source>
        <dbReference type="ARBA" id="ARBA00006484"/>
    </source>
</evidence>
<dbReference type="STRING" id="310781.SAMN05216259_109317"/>
<reference evidence="3 4" key="1">
    <citation type="submission" date="2016-10" db="EMBL/GenBank/DDBJ databases">
        <authorList>
            <person name="de Groot N.N."/>
        </authorList>
    </citation>
    <scope>NUCLEOTIDE SEQUENCE [LARGE SCALE GENOMIC DNA]</scope>
    <source>
        <strain evidence="3 4">CGMCC 4.2022</strain>
    </source>
</reference>
<evidence type="ECO:0000313" key="4">
    <source>
        <dbReference type="Proteomes" id="UP000199341"/>
    </source>
</evidence>
<dbReference type="NCBIfam" id="NF005912">
    <property type="entry name" value="PRK07904.1"/>
    <property type="match status" value="1"/>
</dbReference>
<dbReference type="PROSITE" id="PS00061">
    <property type="entry name" value="ADH_SHORT"/>
    <property type="match status" value="1"/>
</dbReference>